<keyword evidence="2" id="KW-1185">Reference proteome</keyword>
<proteinExistence type="predicted"/>
<accession>A0A540NPF7</accession>
<dbReference type="EMBL" id="VIEB01000015">
    <property type="protein sequence ID" value="TQE12912.1"/>
    <property type="molecule type" value="Genomic_DNA"/>
</dbReference>
<comment type="caution">
    <text evidence="1">The sequence shown here is derived from an EMBL/GenBank/DDBJ whole genome shotgun (WGS) entry which is preliminary data.</text>
</comment>
<protein>
    <submittedName>
        <fullName evidence="1">Uncharacterized protein</fullName>
    </submittedName>
</protein>
<evidence type="ECO:0000313" key="2">
    <source>
        <dbReference type="Proteomes" id="UP000315295"/>
    </source>
</evidence>
<dbReference type="AlphaFoldDB" id="A0A540NPF7"/>
<name>A0A540NPF7_MALBA</name>
<reference evidence="1 2" key="1">
    <citation type="journal article" date="2019" name="G3 (Bethesda)">
        <title>Sequencing of a Wild Apple (Malus baccata) Genome Unravels the Differences Between Cultivated and Wild Apple Species Regarding Disease Resistance and Cold Tolerance.</title>
        <authorList>
            <person name="Chen X."/>
        </authorList>
    </citation>
    <scope>NUCLEOTIDE SEQUENCE [LARGE SCALE GENOMIC DNA]</scope>
    <source>
        <strain evidence="2">cv. Shandingzi</strain>
        <tissue evidence="1">Leaves</tissue>
    </source>
</reference>
<sequence length="93" mass="10524">MEQLRMILQDGAEVFSWSGPRVERRVEAVELAVARPGSSDNNQRPEELIGGPRLEAGLEEAKAVVMRSLRVEKTRQWSINNGWNLDFERGSES</sequence>
<organism evidence="1 2">
    <name type="scientific">Malus baccata</name>
    <name type="common">Siberian crab apple</name>
    <name type="synonym">Pyrus baccata</name>
    <dbReference type="NCBI Taxonomy" id="106549"/>
    <lineage>
        <taxon>Eukaryota</taxon>
        <taxon>Viridiplantae</taxon>
        <taxon>Streptophyta</taxon>
        <taxon>Embryophyta</taxon>
        <taxon>Tracheophyta</taxon>
        <taxon>Spermatophyta</taxon>
        <taxon>Magnoliopsida</taxon>
        <taxon>eudicotyledons</taxon>
        <taxon>Gunneridae</taxon>
        <taxon>Pentapetalae</taxon>
        <taxon>rosids</taxon>
        <taxon>fabids</taxon>
        <taxon>Rosales</taxon>
        <taxon>Rosaceae</taxon>
        <taxon>Amygdaloideae</taxon>
        <taxon>Maleae</taxon>
        <taxon>Malus</taxon>
    </lineage>
</organism>
<gene>
    <name evidence="1" type="ORF">C1H46_001558</name>
</gene>
<dbReference type="Proteomes" id="UP000315295">
    <property type="component" value="Unassembled WGS sequence"/>
</dbReference>
<evidence type="ECO:0000313" key="1">
    <source>
        <dbReference type="EMBL" id="TQE12912.1"/>
    </source>
</evidence>